<name>A0A6C0KAP3_9ZZZZ</name>
<sequence length="204" mass="21863">MKFTLIHLFLVGVAALLLGGVGVYGSMSVLGFRNYDGFTGSSPVCESCGANGSCGCKNPAPRCPQPPPIAPCPRTVEPDLSKYILKSQVPPCRTAPDMSQYMLKTECPPVPDLSKYVLKSSIPKPQPVIIDNSMCKKSAGECPPCPRPRCPEVKCPPPTKCSPPAPCPRPVCPPTVVKCKSEEQQQMVRPFLAPLNMQAFGMGM</sequence>
<dbReference type="EMBL" id="MN740827">
    <property type="protein sequence ID" value="QHU13900.1"/>
    <property type="molecule type" value="Genomic_DNA"/>
</dbReference>
<protein>
    <submittedName>
        <fullName evidence="1">Uncharacterized protein</fullName>
    </submittedName>
</protein>
<reference evidence="1" key="1">
    <citation type="journal article" date="2020" name="Nature">
        <title>Giant virus diversity and host interactions through global metagenomics.</title>
        <authorList>
            <person name="Schulz F."/>
            <person name="Roux S."/>
            <person name="Paez-Espino D."/>
            <person name="Jungbluth S."/>
            <person name="Walsh D.A."/>
            <person name="Denef V.J."/>
            <person name="McMahon K.D."/>
            <person name="Konstantinidis K.T."/>
            <person name="Eloe-Fadrosh E.A."/>
            <person name="Kyrpides N.C."/>
            <person name="Woyke T."/>
        </authorList>
    </citation>
    <scope>NUCLEOTIDE SEQUENCE</scope>
    <source>
        <strain evidence="1">GVMAG-S-1101182-85</strain>
    </source>
</reference>
<dbReference type="AlphaFoldDB" id="A0A6C0KAP3"/>
<evidence type="ECO:0000313" key="1">
    <source>
        <dbReference type="EMBL" id="QHU13900.1"/>
    </source>
</evidence>
<accession>A0A6C0KAP3</accession>
<proteinExistence type="predicted"/>
<organism evidence="1">
    <name type="scientific">viral metagenome</name>
    <dbReference type="NCBI Taxonomy" id="1070528"/>
    <lineage>
        <taxon>unclassified sequences</taxon>
        <taxon>metagenomes</taxon>
        <taxon>organismal metagenomes</taxon>
    </lineage>
</organism>